<dbReference type="InterPro" id="IPR023578">
    <property type="entry name" value="Ras_GEF_dom_sf"/>
</dbReference>
<dbReference type="EMBL" id="KB030948">
    <property type="protein sequence ID" value="ELK07705.1"/>
    <property type="molecule type" value="Genomic_DNA"/>
</dbReference>
<dbReference type="GO" id="GO:0005085">
    <property type="term" value="F:guanyl-nucleotide exchange factor activity"/>
    <property type="evidence" value="ECO:0007669"/>
    <property type="project" value="UniProtKB-KW"/>
</dbReference>
<dbReference type="Proteomes" id="UP000010552">
    <property type="component" value="Unassembled WGS sequence"/>
</dbReference>
<sequence>MSLTGYPPHSTQCEDELTLNLNEAWGMRALQEGTLKKVVESVVPAVLGGNISHISTFMFIHPAFSIAQQVLDQLFTRSDAIKVSTSGVMSPYIDQSDTPQDQVKK</sequence>
<dbReference type="InterPro" id="IPR000651">
    <property type="entry name" value="Ras-like_Gua-exchang_fac_N"/>
</dbReference>
<dbReference type="AlphaFoldDB" id="L5K858"/>
<dbReference type="Gene3D" id="1.20.870.10">
    <property type="entry name" value="Son of sevenless (SoS) protein Chain: S domain 1"/>
    <property type="match status" value="1"/>
</dbReference>
<organism evidence="3 4">
    <name type="scientific">Pteropus alecto</name>
    <name type="common">Black flying fox</name>
    <dbReference type="NCBI Taxonomy" id="9402"/>
    <lineage>
        <taxon>Eukaryota</taxon>
        <taxon>Metazoa</taxon>
        <taxon>Chordata</taxon>
        <taxon>Craniata</taxon>
        <taxon>Vertebrata</taxon>
        <taxon>Euteleostomi</taxon>
        <taxon>Mammalia</taxon>
        <taxon>Eutheria</taxon>
        <taxon>Laurasiatheria</taxon>
        <taxon>Chiroptera</taxon>
        <taxon>Yinpterochiroptera</taxon>
        <taxon>Pteropodoidea</taxon>
        <taxon>Pteropodidae</taxon>
        <taxon>Pteropodinae</taxon>
        <taxon>Pteropus</taxon>
    </lineage>
</organism>
<keyword evidence="1" id="KW-0344">Guanine-nucleotide releasing factor</keyword>
<dbReference type="SUPFAM" id="SSF48366">
    <property type="entry name" value="Ras GEF"/>
    <property type="match status" value="1"/>
</dbReference>
<evidence type="ECO:0000256" key="1">
    <source>
        <dbReference type="PROSITE-ProRule" id="PRU00135"/>
    </source>
</evidence>
<name>L5K858_PTEAL</name>
<accession>L5K858</accession>
<evidence type="ECO:0000313" key="4">
    <source>
        <dbReference type="Proteomes" id="UP000010552"/>
    </source>
</evidence>
<dbReference type="STRING" id="9402.L5K858"/>
<gene>
    <name evidence="3" type="ORF">PAL_GLEAN10005212</name>
</gene>
<keyword evidence="4" id="KW-1185">Reference proteome</keyword>
<feature type="domain" description="N-terminal Ras-GEF" evidence="2">
    <location>
        <begin position="26"/>
        <end position="105"/>
    </location>
</feature>
<reference evidence="4" key="1">
    <citation type="journal article" date="2013" name="Science">
        <title>Comparative analysis of bat genomes provides insight into the evolution of flight and immunity.</title>
        <authorList>
            <person name="Zhang G."/>
            <person name="Cowled C."/>
            <person name="Shi Z."/>
            <person name="Huang Z."/>
            <person name="Bishop-Lilly K.A."/>
            <person name="Fang X."/>
            <person name="Wynne J.W."/>
            <person name="Xiong Z."/>
            <person name="Baker M.L."/>
            <person name="Zhao W."/>
            <person name="Tachedjian M."/>
            <person name="Zhu Y."/>
            <person name="Zhou P."/>
            <person name="Jiang X."/>
            <person name="Ng J."/>
            <person name="Yang L."/>
            <person name="Wu L."/>
            <person name="Xiao J."/>
            <person name="Feng Y."/>
            <person name="Chen Y."/>
            <person name="Sun X."/>
            <person name="Zhang Y."/>
            <person name="Marsh G.A."/>
            <person name="Crameri G."/>
            <person name="Broder C.C."/>
            <person name="Frey K.G."/>
            <person name="Wang L.F."/>
            <person name="Wang J."/>
        </authorList>
    </citation>
    <scope>NUCLEOTIDE SEQUENCE [LARGE SCALE GENOMIC DNA]</scope>
</reference>
<protein>
    <submittedName>
        <fullName evidence="3">Ral guanine nucleotide dissociation stimulator</fullName>
    </submittedName>
</protein>
<dbReference type="PROSITE" id="PS50212">
    <property type="entry name" value="RASGEF_NTER"/>
    <property type="match status" value="1"/>
</dbReference>
<evidence type="ECO:0000313" key="3">
    <source>
        <dbReference type="EMBL" id="ELK07705.1"/>
    </source>
</evidence>
<proteinExistence type="predicted"/>
<dbReference type="InParanoid" id="L5K858"/>
<evidence type="ECO:0000259" key="2">
    <source>
        <dbReference type="PROSITE" id="PS50212"/>
    </source>
</evidence>